<keyword evidence="4" id="KW-1185">Reference proteome</keyword>
<dbReference type="PANTHER" id="PTHR46411:SF2">
    <property type="entry name" value="AAA+ ATPASE DOMAIN-CONTAINING PROTEIN"/>
    <property type="match status" value="1"/>
</dbReference>
<comment type="caution">
    <text evidence="3">The sequence shown here is derived from an EMBL/GenBank/DDBJ whole genome shotgun (WGS) entry which is preliminary data.</text>
</comment>
<dbReference type="InterPro" id="IPR029498">
    <property type="entry name" value="HeLo_dom"/>
</dbReference>
<reference evidence="3" key="1">
    <citation type="journal article" date="2023" name="Mol. Phylogenet. Evol.">
        <title>Genome-scale phylogeny and comparative genomics of the fungal order Sordariales.</title>
        <authorList>
            <person name="Hensen N."/>
            <person name="Bonometti L."/>
            <person name="Westerberg I."/>
            <person name="Brannstrom I.O."/>
            <person name="Guillou S."/>
            <person name="Cros-Aarteil S."/>
            <person name="Calhoun S."/>
            <person name="Haridas S."/>
            <person name="Kuo A."/>
            <person name="Mondo S."/>
            <person name="Pangilinan J."/>
            <person name="Riley R."/>
            <person name="LaButti K."/>
            <person name="Andreopoulos B."/>
            <person name="Lipzen A."/>
            <person name="Chen C."/>
            <person name="Yan M."/>
            <person name="Daum C."/>
            <person name="Ng V."/>
            <person name="Clum A."/>
            <person name="Steindorff A."/>
            <person name="Ohm R.A."/>
            <person name="Martin F."/>
            <person name="Silar P."/>
            <person name="Natvig D.O."/>
            <person name="Lalanne C."/>
            <person name="Gautier V."/>
            <person name="Ament-Velasquez S.L."/>
            <person name="Kruys A."/>
            <person name="Hutchinson M.I."/>
            <person name="Powell A.J."/>
            <person name="Barry K."/>
            <person name="Miller A.N."/>
            <person name="Grigoriev I.V."/>
            <person name="Debuchy R."/>
            <person name="Gladieux P."/>
            <person name="Hiltunen Thoren M."/>
            <person name="Johannesson H."/>
        </authorList>
    </citation>
    <scope>NUCLEOTIDE SEQUENCE</scope>
    <source>
        <strain evidence="3">CBS 757.83</strain>
    </source>
</reference>
<accession>A0AAN6QAS3</accession>
<evidence type="ECO:0000256" key="1">
    <source>
        <dbReference type="SAM" id="Coils"/>
    </source>
</evidence>
<dbReference type="PANTHER" id="PTHR46411">
    <property type="entry name" value="FAMILY ATPASE, PUTATIVE-RELATED"/>
    <property type="match status" value="1"/>
</dbReference>
<dbReference type="Gene3D" id="1.20.120.1020">
    <property type="entry name" value="Prion-inhibition and propagation, HeLo domain"/>
    <property type="match status" value="1"/>
</dbReference>
<dbReference type="EMBL" id="MU863624">
    <property type="protein sequence ID" value="KAK4106793.1"/>
    <property type="molecule type" value="Genomic_DNA"/>
</dbReference>
<dbReference type="Proteomes" id="UP001305647">
    <property type="component" value="Unassembled WGS sequence"/>
</dbReference>
<feature type="coiled-coil region" evidence="1">
    <location>
        <begin position="40"/>
        <end position="74"/>
    </location>
</feature>
<dbReference type="Pfam" id="PF14479">
    <property type="entry name" value="HeLo"/>
    <property type="match status" value="1"/>
</dbReference>
<evidence type="ECO:0000313" key="3">
    <source>
        <dbReference type="EMBL" id="KAK4106793.1"/>
    </source>
</evidence>
<evidence type="ECO:0000313" key="4">
    <source>
        <dbReference type="Proteomes" id="UP001305647"/>
    </source>
</evidence>
<keyword evidence="1" id="KW-0175">Coiled coil</keyword>
<gene>
    <name evidence="3" type="ORF">N658DRAFT_31276</name>
</gene>
<name>A0AAN6QAS3_9PEZI</name>
<protein>
    <recommendedName>
        <fullName evidence="2">Prion-inhibition and propagation HeLo domain-containing protein</fullName>
    </recommendedName>
</protein>
<evidence type="ECO:0000259" key="2">
    <source>
        <dbReference type="Pfam" id="PF14479"/>
    </source>
</evidence>
<proteinExistence type="predicted"/>
<reference evidence="3" key="2">
    <citation type="submission" date="2023-05" db="EMBL/GenBank/DDBJ databases">
        <authorList>
            <consortium name="Lawrence Berkeley National Laboratory"/>
            <person name="Steindorff A."/>
            <person name="Hensen N."/>
            <person name="Bonometti L."/>
            <person name="Westerberg I."/>
            <person name="Brannstrom I.O."/>
            <person name="Guillou S."/>
            <person name="Cros-Aarteil S."/>
            <person name="Calhoun S."/>
            <person name="Haridas S."/>
            <person name="Kuo A."/>
            <person name="Mondo S."/>
            <person name="Pangilinan J."/>
            <person name="Riley R."/>
            <person name="Labutti K."/>
            <person name="Andreopoulos B."/>
            <person name="Lipzen A."/>
            <person name="Chen C."/>
            <person name="Yanf M."/>
            <person name="Daum C."/>
            <person name="Ng V."/>
            <person name="Clum A."/>
            <person name="Ohm R."/>
            <person name="Martin F."/>
            <person name="Silar P."/>
            <person name="Natvig D."/>
            <person name="Lalanne C."/>
            <person name="Gautier V."/>
            <person name="Ament-Velasquez S.L."/>
            <person name="Kruys A."/>
            <person name="Hutchinson M.I."/>
            <person name="Powell A.J."/>
            <person name="Barry K."/>
            <person name="Miller A.N."/>
            <person name="Grigoriev I.V."/>
            <person name="Debuchy R."/>
            <person name="Gladieux P."/>
            <person name="Thoren M.H."/>
            <person name="Johannesson H."/>
        </authorList>
    </citation>
    <scope>NUCLEOTIDE SEQUENCE</scope>
    <source>
        <strain evidence="3">CBS 757.83</strain>
    </source>
</reference>
<feature type="domain" description="Prion-inhibition and propagation HeLo" evidence="2">
    <location>
        <begin position="26"/>
        <end position="87"/>
    </location>
</feature>
<dbReference type="InterPro" id="IPR038305">
    <property type="entry name" value="HeLo_sf"/>
</dbReference>
<organism evidence="3 4">
    <name type="scientific">Parathielavia hyrcaniae</name>
    <dbReference type="NCBI Taxonomy" id="113614"/>
    <lineage>
        <taxon>Eukaryota</taxon>
        <taxon>Fungi</taxon>
        <taxon>Dikarya</taxon>
        <taxon>Ascomycota</taxon>
        <taxon>Pezizomycotina</taxon>
        <taxon>Sordariomycetes</taxon>
        <taxon>Sordariomycetidae</taxon>
        <taxon>Sordariales</taxon>
        <taxon>Chaetomiaceae</taxon>
        <taxon>Parathielavia</taxon>
    </lineage>
</organism>
<sequence length="835" mass="94975">MRTSSLIRVPAAAEMPWPPFPRPPALSTAIRWAVQDKQKFADLVQHLKDLNDDLEILTTELNVLQRQRDLVREQVGTIIDVEELETIEIARMGVRDPVADAASLRLSQIQDEHQLDAEPRERHDNNSIEAPSVAASADINHESWEFLDHPGSSNKMKVQEDVQYQVLHRVLCDSQPTATFFDEPSYQAASGTDRQWLVIDSYTPFRDPIPLHLSGKRPLHSIESYLEQNSHLAFLVFREYKCSHDMDTARTAESTESSIYLMSDALCSVLNSLDLEAEPPVFRPAMEFRSPNEWFYHNRLLVNRIISSNLGPCKIYLGLTQGRSWSQLPSILVMLLKCIQGCMAASYKQLDISLKHSKSVKWEHLPLIFPPGGVVIVPQFEDKLDRSTVQVRHDIRDQDTRNFYTLRSQLPNSGQEANISDFPIYPVGSAGAPIKQYLVDRGWRYTRMEHGVHLVTCDSKTSTDTEDISPLDHYIIDCDTYEALHQQPVSRTPRESRFHRDYDSDDLDSEFMANWEDKTDSVSESYKGDTVWEEHEALMDRDGISTCIGRFFACQPHVVYGFHLRKHVWEKLLVDNVKWVSRQWGQAQDAVLGDLKKEFLQRLLLGPMVVMTIRGPAASDAIDAISNLVHSPVYRIQISTESEAASAGRIFRQAESLPAKWRCIVVIEDLLGAYSSSDRPWGSLHVTVVAAALRFLDKFRGIVVFALPDDDWILDPKIEERVCARFSFADGQKNPTLDNRRGLWKQYVEEELRANRGRRVDPDPGAERALDGLAKHALSSDTIRSLVHAVTREDVSGVHIDFDLLLDLAERTATGSNIILNQIPKNNRRPIVTDW</sequence>
<dbReference type="AlphaFoldDB" id="A0AAN6QAS3"/>